<dbReference type="PANTHER" id="PTHR43280">
    <property type="entry name" value="ARAC-FAMILY TRANSCRIPTIONAL REGULATOR"/>
    <property type="match status" value="1"/>
</dbReference>
<dbReference type="InterPro" id="IPR018062">
    <property type="entry name" value="HTH_AraC-typ_CS"/>
</dbReference>
<dbReference type="InterPro" id="IPR001789">
    <property type="entry name" value="Sig_transdc_resp-reg_receiver"/>
</dbReference>
<keyword evidence="2" id="KW-0238">DNA-binding</keyword>
<feature type="modified residue" description="4-aspartylphosphate" evidence="4">
    <location>
        <position position="55"/>
    </location>
</feature>
<name>A0ABS4J1Q1_9BACL</name>
<keyword evidence="8" id="KW-1185">Reference proteome</keyword>
<dbReference type="SUPFAM" id="SSF52172">
    <property type="entry name" value="CheY-like"/>
    <property type="match status" value="1"/>
</dbReference>
<protein>
    <submittedName>
        <fullName evidence="7">Two-component system response regulator YesN</fullName>
    </submittedName>
</protein>
<dbReference type="Gene3D" id="3.40.50.2300">
    <property type="match status" value="1"/>
</dbReference>
<dbReference type="Pfam" id="PF00072">
    <property type="entry name" value="Response_reg"/>
    <property type="match status" value="1"/>
</dbReference>
<evidence type="ECO:0000313" key="8">
    <source>
        <dbReference type="Proteomes" id="UP001519287"/>
    </source>
</evidence>
<evidence type="ECO:0000256" key="2">
    <source>
        <dbReference type="ARBA" id="ARBA00023125"/>
    </source>
</evidence>
<reference evidence="7 8" key="1">
    <citation type="submission" date="2021-03" db="EMBL/GenBank/DDBJ databases">
        <title>Genomic Encyclopedia of Type Strains, Phase IV (KMG-IV): sequencing the most valuable type-strain genomes for metagenomic binning, comparative biology and taxonomic classification.</title>
        <authorList>
            <person name="Goeker M."/>
        </authorList>
    </citation>
    <scope>NUCLEOTIDE SEQUENCE [LARGE SCALE GENOMIC DNA]</scope>
    <source>
        <strain evidence="7 8">DSM 26048</strain>
    </source>
</reference>
<dbReference type="InterPro" id="IPR018060">
    <property type="entry name" value="HTH_AraC"/>
</dbReference>
<feature type="domain" description="HTH araC/xylS-type" evidence="5">
    <location>
        <begin position="453"/>
        <end position="551"/>
    </location>
</feature>
<keyword evidence="1" id="KW-0805">Transcription regulation</keyword>
<dbReference type="InterPro" id="IPR011006">
    <property type="entry name" value="CheY-like_superfamily"/>
</dbReference>
<dbReference type="PRINTS" id="PR00032">
    <property type="entry name" value="HTHARAC"/>
</dbReference>
<comment type="caution">
    <text evidence="7">The sequence shown here is derived from an EMBL/GenBank/DDBJ whole genome shotgun (WGS) entry which is preliminary data.</text>
</comment>
<keyword evidence="3" id="KW-0804">Transcription</keyword>
<accession>A0ABS4J1Q1</accession>
<dbReference type="RefSeq" id="WP_209975655.1">
    <property type="nucleotide sequence ID" value="NZ_JAGGLB010000021.1"/>
</dbReference>
<gene>
    <name evidence="7" type="ORF">J2Z66_005399</name>
</gene>
<dbReference type="SMART" id="SM00448">
    <property type="entry name" value="REC"/>
    <property type="match status" value="1"/>
</dbReference>
<dbReference type="SMART" id="SM00342">
    <property type="entry name" value="HTH_ARAC"/>
    <property type="match status" value="1"/>
</dbReference>
<evidence type="ECO:0000256" key="1">
    <source>
        <dbReference type="ARBA" id="ARBA00023015"/>
    </source>
</evidence>
<organism evidence="7 8">
    <name type="scientific">Paenibacillus eucommiae</name>
    <dbReference type="NCBI Taxonomy" id="1355755"/>
    <lineage>
        <taxon>Bacteria</taxon>
        <taxon>Bacillati</taxon>
        <taxon>Bacillota</taxon>
        <taxon>Bacilli</taxon>
        <taxon>Bacillales</taxon>
        <taxon>Paenibacillaceae</taxon>
        <taxon>Paenibacillus</taxon>
    </lineage>
</organism>
<dbReference type="Proteomes" id="UP001519287">
    <property type="component" value="Unassembled WGS sequence"/>
</dbReference>
<dbReference type="Gene3D" id="1.10.10.60">
    <property type="entry name" value="Homeodomain-like"/>
    <property type="match status" value="2"/>
</dbReference>
<dbReference type="EMBL" id="JAGGLB010000021">
    <property type="protein sequence ID" value="MBP1993773.1"/>
    <property type="molecule type" value="Genomic_DNA"/>
</dbReference>
<evidence type="ECO:0000259" key="5">
    <source>
        <dbReference type="PROSITE" id="PS01124"/>
    </source>
</evidence>
<evidence type="ECO:0000256" key="4">
    <source>
        <dbReference type="PROSITE-ProRule" id="PRU00169"/>
    </source>
</evidence>
<dbReference type="PROSITE" id="PS01124">
    <property type="entry name" value="HTH_ARAC_FAMILY_2"/>
    <property type="match status" value="1"/>
</dbReference>
<dbReference type="PANTHER" id="PTHR43280:SF2">
    <property type="entry name" value="HTH-TYPE TRANSCRIPTIONAL REGULATOR EXSA"/>
    <property type="match status" value="1"/>
</dbReference>
<dbReference type="SUPFAM" id="SSF46689">
    <property type="entry name" value="Homeodomain-like"/>
    <property type="match status" value="2"/>
</dbReference>
<evidence type="ECO:0000256" key="3">
    <source>
        <dbReference type="ARBA" id="ARBA00023163"/>
    </source>
</evidence>
<dbReference type="PROSITE" id="PS50110">
    <property type="entry name" value="RESPONSE_REGULATORY"/>
    <property type="match status" value="1"/>
</dbReference>
<evidence type="ECO:0000313" key="7">
    <source>
        <dbReference type="EMBL" id="MBP1993773.1"/>
    </source>
</evidence>
<keyword evidence="4" id="KW-0597">Phosphoprotein</keyword>
<evidence type="ECO:0000259" key="6">
    <source>
        <dbReference type="PROSITE" id="PS50110"/>
    </source>
</evidence>
<feature type="domain" description="Response regulatory" evidence="6">
    <location>
        <begin position="3"/>
        <end position="120"/>
    </location>
</feature>
<dbReference type="PROSITE" id="PS00041">
    <property type="entry name" value="HTH_ARAC_FAMILY_1"/>
    <property type="match status" value="1"/>
</dbReference>
<dbReference type="Pfam" id="PF12833">
    <property type="entry name" value="HTH_18"/>
    <property type="match status" value="1"/>
</dbReference>
<sequence>MIRLLIVDDEELIVEGLVQLFENYDKLELDIYRAYSAIEAMNWLKRTSIDIVMTDIRMPVMSGLDLQREIRRLWPRSRVIFLTGFDDFHYVQDAIRHEAADYILKTEDESTILAAVEKAVGYLQRQFESDLLLEQAKLQMKTALPLLQKEFLWDVLQGQIRLETVIAQQIEELSLSLDGKRPVLLLLGRVDDWGAYAKPSDRMLLVYALQNIMEECLHGSVNTALISYDQSKLVWLVQQKEHTLQEADGSWETTMLFLTSTLELVQSTCKQLLKLPVSFLIGDKPVAWNRCAENFQQLKLMLTSYLGMKQELLMTEKNVAEHFQEAGHDRDAAISVSMSKMVKLETYLETGQKNEFFTLLSEMIKLAGGTSGRAEGEGLRLQLYYSMIAIYFSHMNRSGKVEAIRMQIDISKLTKMESHPGWEEALEFLWRAAEVLFELRHQDEEERDREVIRAIKRYVESNLASDLSLTRIGEITGFNPSYLSRLYKQITGQVLSEYIMEARLNKAKELLKQNPRKIHEIAEALGFESATYFARFFRKMTNVSPSEYREQ</sequence>
<proteinExistence type="predicted"/>
<dbReference type="InterPro" id="IPR009057">
    <property type="entry name" value="Homeodomain-like_sf"/>
</dbReference>
<dbReference type="InterPro" id="IPR020449">
    <property type="entry name" value="Tscrpt_reg_AraC-type_HTH"/>
</dbReference>
<dbReference type="CDD" id="cd17536">
    <property type="entry name" value="REC_YesN-like"/>
    <property type="match status" value="1"/>
</dbReference>